<feature type="transmembrane region" description="Helical" evidence="8">
    <location>
        <begin position="390"/>
        <end position="413"/>
    </location>
</feature>
<evidence type="ECO:0000313" key="10">
    <source>
        <dbReference type="EMBL" id="CAL1239766.1"/>
    </source>
</evidence>
<dbReference type="PANTHER" id="PTHR32468:SF0">
    <property type="entry name" value="K(+)_H(+) ANTIPORTER 1"/>
    <property type="match status" value="1"/>
</dbReference>
<feature type="transmembrane region" description="Helical" evidence="8">
    <location>
        <begin position="176"/>
        <end position="200"/>
    </location>
</feature>
<reference evidence="10 11" key="1">
    <citation type="submission" date="2024-04" db="EMBL/GenBank/DDBJ databases">
        <authorList>
            <person name="Cremers G."/>
        </authorList>
    </citation>
    <scope>NUCLEOTIDE SEQUENCE [LARGE SCALE GENOMIC DNA]</scope>
    <source>
        <strain evidence="10">MeCH1-AG</strain>
    </source>
</reference>
<dbReference type="PANTHER" id="PTHR32468">
    <property type="entry name" value="CATION/H + ANTIPORTER"/>
    <property type="match status" value="1"/>
</dbReference>
<keyword evidence="6" id="KW-0406">Ion transport</keyword>
<organism evidence="10 11">
    <name type="scientific">Candidatus Methylocalor cossyra</name>
    <dbReference type="NCBI Taxonomy" id="3108543"/>
    <lineage>
        <taxon>Bacteria</taxon>
        <taxon>Pseudomonadati</taxon>
        <taxon>Pseudomonadota</taxon>
        <taxon>Gammaproteobacteria</taxon>
        <taxon>Methylococcales</taxon>
        <taxon>Methylococcaceae</taxon>
        <taxon>Candidatus Methylocalor</taxon>
    </lineage>
</organism>
<keyword evidence="5 8" id="KW-1133">Transmembrane helix</keyword>
<evidence type="ECO:0000256" key="7">
    <source>
        <dbReference type="ARBA" id="ARBA00023136"/>
    </source>
</evidence>
<dbReference type="Proteomes" id="UP001497493">
    <property type="component" value="Chromosome"/>
</dbReference>
<evidence type="ECO:0000313" key="11">
    <source>
        <dbReference type="Proteomes" id="UP001497493"/>
    </source>
</evidence>
<feature type="transmembrane region" description="Helical" evidence="8">
    <location>
        <begin position="74"/>
        <end position="98"/>
    </location>
</feature>
<evidence type="ECO:0000256" key="2">
    <source>
        <dbReference type="ARBA" id="ARBA00022448"/>
    </source>
</evidence>
<feature type="transmembrane region" description="Helical" evidence="8">
    <location>
        <begin position="12"/>
        <end position="30"/>
    </location>
</feature>
<name>A0ABM9NGS0_9GAMM</name>
<feature type="transmembrane region" description="Helical" evidence="8">
    <location>
        <begin position="42"/>
        <end position="62"/>
    </location>
</feature>
<feature type="transmembrane region" description="Helical" evidence="8">
    <location>
        <begin position="326"/>
        <end position="349"/>
    </location>
</feature>
<feature type="domain" description="Cation/H+ exchanger transmembrane" evidence="9">
    <location>
        <begin position="25"/>
        <end position="407"/>
    </location>
</feature>
<feature type="transmembrane region" description="Helical" evidence="8">
    <location>
        <begin position="248"/>
        <end position="276"/>
    </location>
</feature>
<evidence type="ECO:0000256" key="5">
    <source>
        <dbReference type="ARBA" id="ARBA00022989"/>
    </source>
</evidence>
<sequence length="426" mass="45581">MHQPLAASAEALLLHTLLQLSLIMLAARLAGHLARRLGQPRVVGEIMAGLLLGPSLFGLLAPDLFHWLFRSRDGTALTIMSQIGLIMLMFQVGLEFDFGQLGEGRNRRAVILVTASGMVLPFALGSAWGLASAVPLRSGESLAYPLFLGLALAITAVPVLGRIMMEYALTRTRLGVITIAAAAANDALGWVLLALVSAAASQHLSFAAMAETTGWLLAYGLSSWFLVRRILVLIVRRFDHGTDALPQDLLAILLIIVFSSAMLTSRLGIFAIFGGFMVGVLLHDQADLVEAWKQKAADLVTVFFLPIYFTYTGLRTDLGALDSGVLWSWCGALILLAVVGKFGGCYLAARLAGLPPGDARNIGILMNTRGLMELVVANLGYDLGVIPREVFTMLVLMALVSTLMTAPGLKLWLPASGHRLLAGRDA</sequence>
<keyword evidence="4 8" id="KW-0812">Transmembrane</keyword>
<dbReference type="EMBL" id="OZ026884">
    <property type="protein sequence ID" value="CAL1239766.1"/>
    <property type="molecule type" value="Genomic_DNA"/>
</dbReference>
<keyword evidence="11" id="KW-1185">Reference proteome</keyword>
<feature type="transmembrane region" description="Helical" evidence="8">
    <location>
        <begin position="206"/>
        <end position="227"/>
    </location>
</feature>
<evidence type="ECO:0000259" key="9">
    <source>
        <dbReference type="Pfam" id="PF00999"/>
    </source>
</evidence>
<feature type="transmembrane region" description="Helical" evidence="8">
    <location>
        <begin position="110"/>
        <end position="130"/>
    </location>
</feature>
<evidence type="ECO:0000256" key="1">
    <source>
        <dbReference type="ARBA" id="ARBA00004141"/>
    </source>
</evidence>
<dbReference type="Gene3D" id="1.20.1530.20">
    <property type="match status" value="1"/>
</dbReference>
<evidence type="ECO:0000256" key="4">
    <source>
        <dbReference type="ARBA" id="ARBA00022692"/>
    </source>
</evidence>
<evidence type="ECO:0000256" key="3">
    <source>
        <dbReference type="ARBA" id="ARBA00022449"/>
    </source>
</evidence>
<gene>
    <name evidence="10" type="ORF">MECH1_V1_0990</name>
</gene>
<evidence type="ECO:0000256" key="6">
    <source>
        <dbReference type="ARBA" id="ARBA00023065"/>
    </source>
</evidence>
<dbReference type="InterPro" id="IPR006153">
    <property type="entry name" value="Cation/H_exchanger_TM"/>
</dbReference>
<feature type="transmembrane region" description="Helical" evidence="8">
    <location>
        <begin position="142"/>
        <end position="164"/>
    </location>
</feature>
<proteinExistence type="predicted"/>
<comment type="subcellular location">
    <subcellularLocation>
        <location evidence="1">Membrane</location>
        <topology evidence="1">Multi-pass membrane protein</topology>
    </subcellularLocation>
</comment>
<keyword evidence="2" id="KW-0813">Transport</keyword>
<dbReference type="RefSeq" id="WP_348759303.1">
    <property type="nucleotide sequence ID" value="NZ_OZ026884.1"/>
</dbReference>
<dbReference type="InterPro" id="IPR038770">
    <property type="entry name" value="Na+/solute_symporter_sf"/>
</dbReference>
<keyword evidence="3" id="KW-0050">Antiport</keyword>
<accession>A0ABM9NGS0</accession>
<evidence type="ECO:0000256" key="8">
    <source>
        <dbReference type="SAM" id="Phobius"/>
    </source>
</evidence>
<feature type="transmembrane region" description="Helical" evidence="8">
    <location>
        <begin position="296"/>
        <end position="314"/>
    </location>
</feature>
<dbReference type="Pfam" id="PF00999">
    <property type="entry name" value="Na_H_Exchanger"/>
    <property type="match status" value="1"/>
</dbReference>
<keyword evidence="7 8" id="KW-0472">Membrane</keyword>
<protein>
    <submittedName>
        <fullName evidence="10">Transporter, CPA2 family</fullName>
    </submittedName>
</protein>
<dbReference type="InterPro" id="IPR050794">
    <property type="entry name" value="CPA2_transporter"/>
</dbReference>